<dbReference type="RefSeq" id="WP_120107072.1">
    <property type="nucleotide sequence ID" value="NZ_RAHJ01000011.1"/>
</dbReference>
<reference evidence="6 7" key="1">
    <citation type="submission" date="2018-09" db="EMBL/GenBank/DDBJ databases">
        <title>Altererythrobacter sp.Ery1 and Ery12, the genome sequencing of novel strains in genus Alterythrobacter.</title>
        <authorList>
            <person name="Cheng H."/>
            <person name="Wu Y.-H."/>
            <person name="Fang C."/>
            <person name="Xu X.-W."/>
        </authorList>
    </citation>
    <scope>NUCLEOTIDE SEQUENCE [LARGE SCALE GENOMIC DNA]</scope>
    <source>
        <strain evidence="6 7">Ery12</strain>
    </source>
</reference>
<dbReference type="PANTHER" id="PTHR43630">
    <property type="entry name" value="POLY-BETA-1,6-N-ACETYL-D-GLUCOSAMINE SYNTHASE"/>
    <property type="match status" value="1"/>
</dbReference>
<evidence type="ECO:0000256" key="1">
    <source>
        <dbReference type="ARBA" id="ARBA00006739"/>
    </source>
</evidence>
<dbReference type="GO" id="GO:0016757">
    <property type="term" value="F:glycosyltransferase activity"/>
    <property type="evidence" value="ECO:0007669"/>
    <property type="project" value="UniProtKB-KW"/>
</dbReference>
<evidence type="ECO:0000256" key="4">
    <source>
        <dbReference type="SAM" id="MobiDB-lite"/>
    </source>
</evidence>
<name>A0A419R537_9SPHN</name>
<evidence type="ECO:0000256" key="2">
    <source>
        <dbReference type="ARBA" id="ARBA00022676"/>
    </source>
</evidence>
<evidence type="ECO:0000256" key="3">
    <source>
        <dbReference type="ARBA" id="ARBA00022679"/>
    </source>
</evidence>
<comment type="caution">
    <text evidence="6">The sequence shown here is derived from an EMBL/GenBank/DDBJ whole genome shotgun (WGS) entry which is preliminary data.</text>
</comment>
<dbReference type="InterPro" id="IPR029044">
    <property type="entry name" value="Nucleotide-diphossugar_trans"/>
</dbReference>
<dbReference type="AlphaFoldDB" id="A0A419R537"/>
<evidence type="ECO:0000313" key="7">
    <source>
        <dbReference type="Proteomes" id="UP000284322"/>
    </source>
</evidence>
<dbReference type="Proteomes" id="UP000284322">
    <property type="component" value="Unassembled WGS sequence"/>
</dbReference>
<feature type="transmembrane region" description="Helical" evidence="5">
    <location>
        <begin position="396"/>
        <end position="415"/>
    </location>
</feature>
<accession>A0A419R537</accession>
<keyword evidence="7" id="KW-1185">Reference proteome</keyword>
<dbReference type="EMBL" id="RAHJ01000011">
    <property type="protein sequence ID" value="RJX69904.1"/>
    <property type="molecule type" value="Genomic_DNA"/>
</dbReference>
<dbReference type="OrthoDB" id="276604at2"/>
<sequence length="530" mass="58658">MTEFVAANTFWGHILIGIAWFSLLVVLARNAVSVVQLLAATWAFARRIKPAPRSTDLWSKYEDLAPPVSVIAPAFNEELSIVDSVRALLALQYPSHEVIVVNDGSSDSTLATMIDAYQMVPTDRQQLVALQNTRILGVYASATHPNLLLVDKENGRKADAANAGIGFAQMPLVCVIDADSIIESDGLLRSTEPFMNDDGRLVAVGGAIRVVNGSAIRGGHIEAIGLSRKWLPRFQVVEYMRAFLTARVANAELGMLTLISGAFGIFKRSVVVEIGGYRHDTVGEDFELVMRIHRHMREQKRPYRIEFVPEVVCWTEAPETLPGLRNQRARWEQGALETLAFHRRMLCNPRYGRIGMVAMPLLVLEDLLGPPMELAGYLVIPICFFLGILSPELALAFLSLSFVFGTAISIATLALEEKQLRRTPNARDLARIALAALMENFGYRQINLWFRLQGMWRYLKKDNSWAAVPRVGFDRSNPTDKTVLPIAADRREGAPVPFKFVEEADINTDSEDGPDTVARSSAPSRAETGG</sequence>
<feature type="transmembrane region" description="Helical" evidence="5">
    <location>
        <begin position="12"/>
        <end position="45"/>
    </location>
</feature>
<dbReference type="CDD" id="cd06423">
    <property type="entry name" value="CESA_like"/>
    <property type="match status" value="1"/>
</dbReference>
<comment type="similarity">
    <text evidence="1">Belongs to the glycosyltransferase 2 family.</text>
</comment>
<feature type="compositionally biased region" description="Acidic residues" evidence="4">
    <location>
        <begin position="503"/>
        <end position="514"/>
    </location>
</feature>
<feature type="transmembrane region" description="Helical" evidence="5">
    <location>
        <begin position="374"/>
        <end position="390"/>
    </location>
</feature>
<dbReference type="PANTHER" id="PTHR43630:SF1">
    <property type="entry name" value="POLY-BETA-1,6-N-ACETYL-D-GLUCOSAMINE SYNTHASE"/>
    <property type="match status" value="1"/>
</dbReference>
<dbReference type="Pfam" id="PF13641">
    <property type="entry name" value="Glyco_tranf_2_3"/>
    <property type="match status" value="1"/>
</dbReference>
<keyword evidence="3 6" id="KW-0808">Transferase</keyword>
<dbReference type="Gene3D" id="3.90.550.10">
    <property type="entry name" value="Spore Coat Polysaccharide Biosynthesis Protein SpsA, Chain A"/>
    <property type="match status" value="1"/>
</dbReference>
<evidence type="ECO:0000313" key="6">
    <source>
        <dbReference type="EMBL" id="RJX69904.1"/>
    </source>
</evidence>
<keyword evidence="5" id="KW-1133">Transmembrane helix</keyword>
<keyword evidence="5" id="KW-0812">Transmembrane</keyword>
<organism evidence="6 7">
    <name type="scientific">Tsuneonella suprasediminis</name>
    <dbReference type="NCBI Taxonomy" id="2306996"/>
    <lineage>
        <taxon>Bacteria</taxon>
        <taxon>Pseudomonadati</taxon>
        <taxon>Pseudomonadota</taxon>
        <taxon>Alphaproteobacteria</taxon>
        <taxon>Sphingomonadales</taxon>
        <taxon>Erythrobacteraceae</taxon>
        <taxon>Tsuneonella</taxon>
    </lineage>
</organism>
<gene>
    <name evidence="6" type="ORF">D6858_03120</name>
</gene>
<protein>
    <submittedName>
        <fullName evidence="6">Glycosyltransferase family 2 protein</fullName>
    </submittedName>
</protein>
<evidence type="ECO:0000256" key="5">
    <source>
        <dbReference type="SAM" id="Phobius"/>
    </source>
</evidence>
<keyword evidence="2" id="KW-0328">Glycosyltransferase</keyword>
<dbReference type="SUPFAM" id="SSF53448">
    <property type="entry name" value="Nucleotide-diphospho-sugar transferases"/>
    <property type="match status" value="1"/>
</dbReference>
<keyword evidence="5" id="KW-0472">Membrane</keyword>
<feature type="region of interest" description="Disordered" evidence="4">
    <location>
        <begin position="503"/>
        <end position="530"/>
    </location>
</feature>
<proteinExistence type="inferred from homology"/>